<sequence length="133" mass="15108">METAKRDTSRPRLRGDELEEKAPVSSKVRTAEIRNPPTSKKRQPETTQKPLSSRRQRDLSDSVAQTQKQVEEILETITTAEADAVVVVSRSSRNSVLLANLDFSPVEKFLVTTAPRDPIRSTHYSRVHPRTEW</sequence>
<feature type="compositionally biased region" description="Basic and acidic residues" evidence="1">
    <location>
        <begin position="1"/>
        <end position="22"/>
    </location>
</feature>
<evidence type="ECO:0000313" key="2">
    <source>
        <dbReference type="EMBL" id="OWZ21289.1"/>
    </source>
</evidence>
<proteinExistence type="predicted"/>
<evidence type="ECO:0000256" key="1">
    <source>
        <dbReference type="SAM" id="MobiDB-lite"/>
    </source>
</evidence>
<feature type="region of interest" description="Disordered" evidence="1">
    <location>
        <begin position="1"/>
        <end position="66"/>
    </location>
</feature>
<reference evidence="3" key="1">
    <citation type="submission" date="2017-03" db="EMBL/GenBank/DDBJ databases">
        <title>Phytopthora megakarya and P. palmivora, two closely related causual agents of cacao black pod achieved similar genome size and gene model numbers by different mechanisms.</title>
        <authorList>
            <person name="Ali S."/>
            <person name="Shao J."/>
            <person name="Larry D.J."/>
            <person name="Kronmiller B."/>
            <person name="Shen D."/>
            <person name="Strem M.D."/>
            <person name="Melnick R.L."/>
            <person name="Guiltinan M.J."/>
            <person name="Tyler B.M."/>
            <person name="Meinhardt L.W."/>
            <person name="Bailey B.A."/>
        </authorList>
    </citation>
    <scope>NUCLEOTIDE SEQUENCE [LARGE SCALE GENOMIC DNA]</scope>
    <source>
        <strain evidence="3">zdho120</strain>
    </source>
</reference>
<dbReference type="AlphaFoldDB" id="A0A225WW27"/>
<protein>
    <submittedName>
        <fullName evidence="2">Uncharacterized protein</fullName>
    </submittedName>
</protein>
<dbReference type="EMBL" id="NBNE01000239">
    <property type="protein sequence ID" value="OWZ21289.1"/>
    <property type="molecule type" value="Genomic_DNA"/>
</dbReference>
<keyword evidence="3" id="KW-1185">Reference proteome</keyword>
<evidence type="ECO:0000313" key="3">
    <source>
        <dbReference type="Proteomes" id="UP000198211"/>
    </source>
</evidence>
<accession>A0A225WW27</accession>
<name>A0A225WW27_9STRA</name>
<organism evidence="2 3">
    <name type="scientific">Phytophthora megakarya</name>
    <dbReference type="NCBI Taxonomy" id="4795"/>
    <lineage>
        <taxon>Eukaryota</taxon>
        <taxon>Sar</taxon>
        <taxon>Stramenopiles</taxon>
        <taxon>Oomycota</taxon>
        <taxon>Peronosporomycetes</taxon>
        <taxon>Peronosporales</taxon>
        <taxon>Peronosporaceae</taxon>
        <taxon>Phytophthora</taxon>
    </lineage>
</organism>
<comment type="caution">
    <text evidence="2">The sequence shown here is derived from an EMBL/GenBank/DDBJ whole genome shotgun (WGS) entry which is preliminary data.</text>
</comment>
<gene>
    <name evidence="2" type="ORF">PHMEG_0004174</name>
</gene>
<dbReference type="Proteomes" id="UP000198211">
    <property type="component" value="Unassembled WGS sequence"/>
</dbReference>